<dbReference type="GO" id="GO:0071966">
    <property type="term" value="P:fungal-type cell wall polysaccharide metabolic process"/>
    <property type="evidence" value="ECO:0007669"/>
    <property type="project" value="TreeGrafter"/>
</dbReference>
<sequence length="202" mass="22517">MLWGNAGDKVATFRKLRDSGGSTILLGMNEVNEPSQANLDVSTGISLWNAEIRPYGLKGFTLVSPAVTSAPSGITWFQGFFKDCGDYDGQAHCGVDFLAVHYYGNTAEGLISYLEKFWQTFGIPIWLTEFACQDFTGKNNQCDSGQVWAFMETATSWMDSTDYVHAYFAFGILHDMWNVNYLNQLMSSNCSPTSLGYFYINS</sequence>
<dbReference type="GO" id="GO:0016787">
    <property type="term" value="F:hydrolase activity"/>
    <property type="evidence" value="ECO:0007669"/>
    <property type="project" value="UniProtKB-KW"/>
</dbReference>
<reference evidence="2" key="1">
    <citation type="journal article" date="2020" name="Nat. Commun.">
        <title>Large-scale genome sequencing of mycorrhizal fungi provides insights into the early evolution of symbiotic traits.</title>
        <authorList>
            <person name="Miyauchi S."/>
            <person name="Kiss E."/>
            <person name="Kuo A."/>
            <person name="Drula E."/>
            <person name="Kohler A."/>
            <person name="Sanchez-Garcia M."/>
            <person name="Morin E."/>
            <person name="Andreopoulos B."/>
            <person name="Barry K.W."/>
            <person name="Bonito G."/>
            <person name="Buee M."/>
            <person name="Carver A."/>
            <person name="Chen C."/>
            <person name="Cichocki N."/>
            <person name="Clum A."/>
            <person name="Culley D."/>
            <person name="Crous P.W."/>
            <person name="Fauchery L."/>
            <person name="Girlanda M."/>
            <person name="Hayes R.D."/>
            <person name="Keri Z."/>
            <person name="LaButti K."/>
            <person name="Lipzen A."/>
            <person name="Lombard V."/>
            <person name="Magnuson J."/>
            <person name="Maillard F."/>
            <person name="Murat C."/>
            <person name="Nolan M."/>
            <person name="Ohm R.A."/>
            <person name="Pangilinan J."/>
            <person name="Pereira M.F."/>
            <person name="Perotto S."/>
            <person name="Peter M."/>
            <person name="Pfister S."/>
            <person name="Riley R."/>
            <person name="Sitrit Y."/>
            <person name="Stielow J.B."/>
            <person name="Szollosi G."/>
            <person name="Zifcakova L."/>
            <person name="Stursova M."/>
            <person name="Spatafora J.W."/>
            <person name="Tedersoo L."/>
            <person name="Vaario L.M."/>
            <person name="Yamada A."/>
            <person name="Yan M."/>
            <person name="Wang P."/>
            <person name="Xu J."/>
            <person name="Bruns T."/>
            <person name="Baldrian P."/>
            <person name="Vilgalys R."/>
            <person name="Dunand C."/>
            <person name="Henrissat B."/>
            <person name="Grigoriev I.V."/>
            <person name="Hibbett D."/>
            <person name="Nagy L.G."/>
            <person name="Martin F.M."/>
        </authorList>
    </citation>
    <scope>NUCLEOTIDE SEQUENCE</scope>
    <source>
        <strain evidence="2">UP504</strain>
    </source>
</reference>
<evidence type="ECO:0000313" key="2">
    <source>
        <dbReference type="EMBL" id="KAF9520385.1"/>
    </source>
</evidence>
<dbReference type="InterPro" id="IPR024655">
    <property type="entry name" value="Asl1_glyco_hydro_catalytic"/>
</dbReference>
<dbReference type="Gene3D" id="3.20.20.80">
    <property type="entry name" value="Glycosidases"/>
    <property type="match status" value="1"/>
</dbReference>
<dbReference type="PANTHER" id="PTHR34154">
    <property type="entry name" value="ALKALI-SENSITIVE LINKAGE PROTEIN 1"/>
    <property type="match status" value="1"/>
</dbReference>
<dbReference type="OrthoDB" id="5959761at2759"/>
<protein>
    <submittedName>
        <fullName evidence="2">Glycoside hydrolase family 128 protein</fullName>
    </submittedName>
</protein>
<dbReference type="SUPFAM" id="SSF51445">
    <property type="entry name" value="(Trans)glycosidases"/>
    <property type="match status" value="1"/>
</dbReference>
<dbReference type="AlphaFoldDB" id="A0A9P6BA75"/>
<accession>A0A9P6BA75</accession>
<dbReference type="GO" id="GO:0009277">
    <property type="term" value="C:fungal-type cell wall"/>
    <property type="evidence" value="ECO:0007669"/>
    <property type="project" value="TreeGrafter"/>
</dbReference>
<keyword evidence="3" id="KW-1185">Reference proteome</keyword>
<comment type="caution">
    <text evidence="2">The sequence shown here is derived from an EMBL/GenBank/DDBJ whole genome shotgun (WGS) entry which is preliminary data.</text>
</comment>
<evidence type="ECO:0000313" key="3">
    <source>
        <dbReference type="Proteomes" id="UP000886523"/>
    </source>
</evidence>
<dbReference type="EMBL" id="MU128912">
    <property type="protein sequence ID" value="KAF9520385.1"/>
    <property type="molecule type" value="Genomic_DNA"/>
</dbReference>
<dbReference type="PANTHER" id="PTHR34154:SF3">
    <property type="entry name" value="ALKALI-SENSITIVE LINKAGE PROTEIN 1"/>
    <property type="match status" value="1"/>
</dbReference>
<gene>
    <name evidence="2" type="ORF">BS47DRAFT_1311814</name>
</gene>
<keyword evidence="2" id="KW-0378">Hydrolase</keyword>
<organism evidence="2 3">
    <name type="scientific">Hydnum rufescens UP504</name>
    <dbReference type="NCBI Taxonomy" id="1448309"/>
    <lineage>
        <taxon>Eukaryota</taxon>
        <taxon>Fungi</taxon>
        <taxon>Dikarya</taxon>
        <taxon>Basidiomycota</taxon>
        <taxon>Agaricomycotina</taxon>
        <taxon>Agaricomycetes</taxon>
        <taxon>Cantharellales</taxon>
        <taxon>Hydnaceae</taxon>
        <taxon>Hydnum</taxon>
    </lineage>
</organism>
<proteinExistence type="predicted"/>
<name>A0A9P6BA75_9AGAM</name>
<evidence type="ECO:0000259" key="1">
    <source>
        <dbReference type="Pfam" id="PF11790"/>
    </source>
</evidence>
<dbReference type="InterPro" id="IPR053183">
    <property type="entry name" value="ASL1"/>
</dbReference>
<dbReference type="InterPro" id="IPR017853">
    <property type="entry name" value="GH"/>
</dbReference>
<feature type="domain" description="Asl1-like glycosyl hydrolase catalytic" evidence="1">
    <location>
        <begin position="1"/>
        <end position="199"/>
    </location>
</feature>
<dbReference type="Pfam" id="PF11790">
    <property type="entry name" value="Glyco_hydro_cc"/>
    <property type="match status" value="1"/>
</dbReference>
<dbReference type="Proteomes" id="UP000886523">
    <property type="component" value="Unassembled WGS sequence"/>
</dbReference>